<name>A0A1T3NNL4_9ACTN</name>
<dbReference type="Gene3D" id="2.30.22.10">
    <property type="entry name" value="Head domain of nucleotide exchange factor GrpE"/>
    <property type="match status" value="1"/>
</dbReference>
<reference evidence="6 7" key="1">
    <citation type="submission" date="2017-03" db="EMBL/GenBank/DDBJ databases">
        <title>Draft genome sequence of Streptomyces scabrisporus NF3, endophyte isolated from Amphipterygium adstringens.</title>
        <authorList>
            <person name="Vazquez M."/>
            <person name="Ceapa C.D."/>
            <person name="Rodriguez Luna D."/>
            <person name="Sanchez Esquivel S."/>
        </authorList>
    </citation>
    <scope>NUCLEOTIDE SEQUENCE [LARGE SCALE GENOMIC DNA]</scope>
    <source>
        <strain evidence="6 7">NF3</strain>
    </source>
</reference>
<dbReference type="SUPFAM" id="SSF58014">
    <property type="entry name" value="Coiled-coil domain of nucleotide exchange factor GrpE"/>
    <property type="match status" value="1"/>
</dbReference>
<accession>A0A1T3NNL4</accession>
<evidence type="ECO:0000313" key="7">
    <source>
        <dbReference type="Proteomes" id="UP000190037"/>
    </source>
</evidence>
<dbReference type="HAMAP" id="MF_01151">
    <property type="entry name" value="GrpE"/>
    <property type="match status" value="1"/>
</dbReference>
<dbReference type="InterPro" id="IPR013805">
    <property type="entry name" value="GrpE_CC"/>
</dbReference>
<comment type="similarity">
    <text evidence="1 3 5">Belongs to the GrpE family.</text>
</comment>
<dbReference type="STRING" id="159449.B4N89_39680"/>
<keyword evidence="2 3" id="KW-0143">Chaperone</keyword>
<dbReference type="PROSITE" id="PS01071">
    <property type="entry name" value="GRPE"/>
    <property type="match status" value="1"/>
</dbReference>
<comment type="caution">
    <text evidence="6">The sequence shown here is derived from an EMBL/GenBank/DDBJ whole genome shotgun (WGS) entry which is preliminary data.</text>
</comment>
<dbReference type="PANTHER" id="PTHR21237">
    <property type="entry name" value="GRPE PROTEIN"/>
    <property type="match status" value="1"/>
</dbReference>
<protein>
    <recommendedName>
        <fullName evidence="3 4">Protein GrpE</fullName>
    </recommendedName>
    <alternativeName>
        <fullName evidence="3">HSP-70 cofactor</fullName>
    </alternativeName>
</protein>
<dbReference type="PRINTS" id="PR00773">
    <property type="entry name" value="GRPEPROTEIN"/>
</dbReference>
<dbReference type="GO" id="GO:0051087">
    <property type="term" value="F:protein-folding chaperone binding"/>
    <property type="evidence" value="ECO:0007669"/>
    <property type="project" value="InterPro"/>
</dbReference>
<dbReference type="SUPFAM" id="SSF51064">
    <property type="entry name" value="Head domain of nucleotide exchange factor GrpE"/>
    <property type="match status" value="1"/>
</dbReference>
<dbReference type="GO" id="GO:0005737">
    <property type="term" value="C:cytoplasm"/>
    <property type="evidence" value="ECO:0007669"/>
    <property type="project" value="UniProtKB-SubCell"/>
</dbReference>
<keyword evidence="3" id="KW-0963">Cytoplasm</keyword>
<evidence type="ECO:0000256" key="5">
    <source>
        <dbReference type="RuleBase" id="RU004478"/>
    </source>
</evidence>
<comment type="subcellular location">
    <subcellularLocation>
        <location evidence="3">Cytoplasm</location>
    </subcellularLocation>
</comment>
<dbReference type="Proteomes" id="UP000190037">
    <property type="component" value="Unassembled WGS sequence"/>
</dbReference>
<dbReference type="EMBL" id="MWQN01000003">
    <property type="protein sequence ID" value="OPC78295.1"/>
    <property type="molecule type" value="Genomic_DNA"/>
</dbReference>
<dbReference type="AlphaFoldDB" id="A0A1T3NNL4"/>
<keyword evidence="3 4" id="KW-0346">Stress response</keyword>
<dbReference type="GO" id="GO:0000774">
    <property type="term" value="F:adenyl-nucleotide exchange factor activity"/>
    <property type="evidence" value="ECO:0007669"/>
    <property type="project" value="InterPro"/>
</dbReference>
<dbReference type="OrthoDB" id="5191115at2"/>
<dbReference type="GO" id="GO:0042803">
    <property type="term" value="F:protein homodimerization activity"/>
    <property type="evidence" value="ECO:0007669"/>
    <property type="project" value="InterPro"/>
</dbReference>
<evidence type="ECO:0000256" key="3">
    <source>
        <dbReference type="HAMAP-Rule" id="MF_01151"/>
    </source>
</evidence>
<dbReference type="InterPro" id="IPR000740">
    <property type="entry name" value="GrpE"/>
</dbReference>
<dbReference type="GO" id="GO:0051082">
    <property type="term" value="F:unfolded protein binding"/>
    <property type="evidence" value="ECO:0007669"/>
    <property type="project" value="TreeGrafter"/>
</dbReference>
<dbReference type="InterPro" id="IPR009012">
    <property type="entry name" value="GrpE_head"/>
</dbReference>
<dbReference type="CDD" id="cd00446">
    <property type="entry name" value="GrpE"/>
    <property type="match status" value="1"/>
</dbReference>
<comment type="subunit">
    <text evidence="3">Homodimer.</text>
</comment>
<evidence type="ECO:0000256" key="1">
    <source>
        <dbReference type="ARBA" id="ARBA00009054"/>
    </source>
</evidence>
<organism evidence="6 7">
    <name type="scientific">Embleya scabrispora</name>
    <dbReference type="NCBI Taxonomy" id="159449"/>
    <lineage>
        <taxon>Bacteria</taxon>
        <taxon>Bacillati</taxon>
        <taxon>Actinomycetota</taxon>
        <taxon>Actinomycetes</taxon>
        <taxon>Kitasatosporales</taxon>
        <taxon>Streptomycetaceae</taxon>
        <taxon>Embleya</taxon>
    </lineage>
</organism>
<dbReference type="PANTHER" id="PTHR21237:SF23">
    <property type="entry name" value="GRPE PROTEIN HOMOLOG, MITOCHONDRIAL"/>
    <property type="match status" value="1"/>
</dbReference>
<evidence type="ECO:0000256" key="4">
    <source>
        <dbReference type="RuleBase" id="RU000639"/>
    </source>
</evidence>
<proteinExistence type="inferred from homology"/>
<dbReference type="Pfam" id="PF01025">
    <property type="entry name" value="GrpE"/>
    <property type="match status" value="1"/>
</dbReference>
<evidence type="ECO:0000313" key="6">
    <source>
        <dbReference type="EMBL" id="OPC78295.1"/>
    </source>
</evidence>
<dbReference type="Gene3D" id="3.90.20.20">
    <property type="match status" value="1"/>
</dbReference>
<dbReference type="RefSeq" id="WP_078981387.1">
    <property type="nucleotide sequence ID" value="NZ_MWQN01000003.1"/>
</dbReference>
<sequence length="175" mass="18497">MNRISPGPGLLPVPSGQPPSPILASLLAEIAAQREQVTERVDELCRLRADYDGYRRHVRRDRLAVREAALVNVLTPLLPVVDGFDRARAAGDLTPGVASVVDALADTLAALGLRAFGAVGDVFDPYVHDALALRVVAGVDPPICSTVHEPGYRVGDRLLRPARVTVTGPSAAGAR</sequence>
<evidence type="ECO:0000256" key="2">
    <source>
        <dbReference type="ARBA" id="ARBA00023186"/>
    </source>
</evidence>
<comment type="function">
    <text evidence="3 4">Participates actively in the response to hyperosmotic and heat shock by preventing the aggregation of stress-denatured proteins, in association with DnaK and GrpE. It is the nucleotide exchange factor for DnaK and may function as a thermosensor. Unfolded proteins bind initially to DnaJ; upon interaction with the DnaJ-bound protein, DnaK hydrolyzes its bound ATP, resulting in the formation of a stable complex. GrpE releases ADP from DnaK; ATP binding to DnaK triggers the release of the substrate protein, thus completing the reaction cycle. Several rounds of ATP-dependent interactions between DnaJ, DnaK and GrpE are required for fully efficient folding.</text>
</comment>
<dbReference type="GO" id="GO:0006457">
    <property type="term" value="P:protein folding"/>
    <property type="evidence" value="ECO:0007669"/>
    <property type="project" value="InterPro"/>
</dbReference>
<keyword evidence="7" id="KW-1185">Reference proteome</keyword>
<gene>
    <name evidence="3" type="primary">grpE</name>
    <name evidence="6" type="ORF">B4N89_39680</name>
</gene>